<dbReference type="Pfam" id="PF02230">
    <property type="entry name" value="Abhydrolase_2"/>
    <property type="match status" value="1"/>
</dbReference>
<dbReference type="PANTHER" id="PTHR10655:SF17">
    <property type="entry name" value="LYSOPHOSPHOLIPASE-LIKE PROTEIN 1"/>
    <property type="match status" value="1"/>
</dbReference>
<evidence type="ECO:0000259" key="4">
    <source>
        <dbReference type="Pfam" id="PF02230"/>
    </source>
</evidence>
<evidence type="ECO:0000256" key="1">
    <source>
        <dbReference type="ARBA" id="ARBA00006499"/>
    </source>
</evidence>
<evidence type="ECO:0000256" key="3">
    <source>
        <dbReference type="SAM" id="SignalP"/>
    </source>
</evidence>
<dbReference type="PANTHER" id="PTHR10655">
    <property type="entry name" value="LYSOPHOSPHOLIPASE-RELATED"/>
    <property type="match status" value="1"/>
</dbReference>
<dbReference type="EMBL" id="CP134537">
    <property type="protein sequence ID" value="WNH10819.1"/>
    <property type="molecule type" value="Genomic_DNA"/>
</dbReference>
<proteinExistence type="inferred from homology"/>
<dbReference type="Proteomes" id="UP001302806">
    <property type="component" value="Chromosome"/>
</dbReference>
<comment type="similarity">
    <text evidence="1">Belongs to the AB hydrolase superfamily. AB hydrolase 2 family.</text>
</comment>
<feature type="chain" id="PRO_5045662906" description="Phospholipase/carboxylesterase/thioesterase domain-containing protein" evidence="3">
    <location>
        <begin position="28"/>
        <end position="266"/>
    </location>
</feature>
<keyword evidence="2" id="KW-0378">Hydrolase</keyword>
<gene>
    <name evidence="5" type="ORF">RHP51_09360</name>
</gene>
<sequence>MNIIIKLKPKPTQILISFLLLFNFAQAQNDSIENISVLWNKVEAYTSTIVVLPDIYESTKAHTLVIGLHGYGATAKSLLSLSKPFTDVGFIYASPEAPYPVIHWDKTLGYEWFLYDLPRLNLLERPATKIEKAAMRLTTEQMMGQVISDLKKKYKIGKIYIAGMSQGGIITYLSGIHYPEKIDGMIIFGSVVMEDWLGNDDIEDGKTVRSLIIHGNKDEAVPIKYAEDSRDLLLEHGYDVIFKEFDGGHTVPMHLMDFVIDWINKE</sequence>
<reference evidence="5 6" key="1">
    <citation type="submission" date="2023-09" db="EMBL/GenBank/DDBJ databases">
        <title>Thalassobella suaedae gen. nov., sp. nov., a marine bacterium of the family Flavobacteriaceae isolated from a halophyte Suaeda japonica.</title>
        <authorList>
            <person name="Lee S.Y."/>
            <person name="Hwang C.Y."/>
        </authorList>
    </citation>
    <scope>NUCLEOTIDE SEQUENCE [LARGE SCALE GENOMIC DNA]</scope>
    <source>
        <strain evidence="5 6">HL-DH14</strain>
    </source>
</reference>
<dbReference type="InterPro" id="IPR050565">
    <property type="entry name" value="LYPA1-2/EST-like"/>
</dbReference>
<name>A0ABY9XY10_9FLAO</name>
<dbReference type="InterPro" id="IPR003140">
    <property type="entry name" value="PLipase/COase/thioEstase"/>
</dbReference>
<protein>
    <recommendedName>
        <fullName evidence="4">Phospholipase/carboxylesterase/thioesterase domain-containing protein</fullName>
    </recommendedName>
</protein>
<organism evidence="5 6">
    <name type="scientific">Thalassobellus suaedae</name>
    <dbReference type="NCBI Taxonomy" id="3074124"/>
    <lineage>
        <taxon>Bacteria</taxon>
        <taxon>Pseudomonadati</taxon>
        <taxon>Bacteroidota</taxon>
        <taxon>Flavobacteriia</taxon>
        <taxon>Flavobacteriales</taxon>
        <taxon>Flavobacteriaceae</taxon>
        <taxon>Thalassobellus</taxon>
    </lineage>
</organism>
<keyword evidence="3" id="KW-0732">Signal</keyword>
<feature type="signal peptide" evidence="3">
    <location>
        <begin position="1"/>
        <end position="27"/>
    </location>
</feature>
<feature type="domain" description="Phospholipase/carboxylesterase/thioesterase" evidence="4">
    <location>
        <begin position="58"/>
        <end position="265"/>
    </location>
</feature>
<evidence type="ECO:0000256" key="2">
    <source>
        <dbReference type="ARBA" id="ARBA00022801"/>
    </source>
</evidence>
<dbReference type="SUPFAM" id="SSF53474">
    <property type="entry name" value="alpha/beta-Hydrolases"/>
    <property type="match status" value="1"/>
</dbReference>
<dbReference type="InterPro" id="IPR029058">
    <property type="entry name" value="AB_hydrolase_fold"/>
</dbReference>
<dbReference type="RefSeq" id="WP_415867046.1">
    <property type="nucleotide sequence ID" value="NZ_CP134537.1"/>
</dbReference>
<dbReference type="Gene3D" id="3.40.50.1820">
    <property type="entry name" value="alpha/beta hydrolase"/>
    <property type="match status" value="1"/>
</dbReference>
<evidence type="ECO:0000313" key="5">
    <source>
        <dbReference type="EMBL" id="WNH10819.1"/>
    </source>
</evidence>
<accession>A0ABY9XY10</accession>
<evidence type="ECO:0000313" key="6">
    <source>
        <dbReference type="Proteomes" id="UP001302806"/>
    </source>
</evidence>